<dbReference type="AlphaFoldDB" id="A0A6N2K8E4"/>
<reference evidence="1" key="1">
    <citation type="submission" date="2019-03" db="EMBL/GenBank/DDBJ databases">
        <authorList>
            <person name="Mank J."/>
            <person name="Almeida P."/>
        </authorList>
    </citation>
    <scope>NUCLEOTIDE SEQUENCE</scope>
    <source>
        <strain evidence="1">78183</strain>
    </source>
</reference>
<dbReference type="PANTHER" id="PTHR46287:SF1">
    <property type="entry name" value="BTB_POZ AND TAZ DOMAIN-CONTAINING PROTEIN 3"/>
    <property type="match status" value="1"/>
</dbReference>
<gene>
    <name evidence="1" type="ORF">SVIM_LOCUS44560</name>
</gene>
<sequence>MIKKVSLSLSDFFPKSTYKDWIRILIYKLYSVYQTNLPVFWRRFAVSLKSISSPVLGNILQQSKVKDGIRYIKILGVPCEAVYMFIRFLYSSWYI</sequence>
<organism evidence="1">
    <name type="scientific">Salix viminalis</name>
    <name type="common">Common osier</name>
    <name type="synonym">Basket willow</name>
    <dbReference type="NCBI Taxonomy" id="40686"/>
    <lineage>
        <taxon>Eukaryota</taxon>
        <taxon>Viridiplantae</taxon>
        <taxon>Streptophyta</taxon>
        <taxon>Embryophyta</taxon>
        <taxon>Tracheophyta</taxon>
        <taxon>Spermatophyta</taxon>
        <taxon>Magnoliopsida</taxon>
        <taxon>eudicotyledons</taxon>
        <taxon>Gunneridae</taxon>
        <taxon>Pentapetalae</taxon>
        <taxon>rosids</taxon>
        <taxon>fabids</taxon>
        <taxon>Malpighiales</taxon>
        <taxon>Salicaceae</taxon>
        <taxon>Saliceae</taxon>
        <taxon>Salix</taxon>
    </lineage>
</organism>
<name>A0A6N2K8E4_SALVM</name>
<dbReference type="InterPro" id="IPR044513">
    <property type="entry name" value="BT1/2/3/4/5"/>
</dbReference>
<evidence type="ECO:0000313" key="1">
    <source>
        <dbReference type="EMBL" id="VFU24267.1"/>
    </source>
</evidence>
<dbReference type="PANTHER" id="PTHR46287">
    <property type="entry name" value="BTB/POZ AND TAZ DOMAIN-CONTAINING PROTEIN 3-RELATED"/>
    <property type="match status" value="1"/>
</dbReference>
<proteinExistence type="predicted"/>
<dbReference type="EMBL" id="CAADRP010000169">
    <property type="protein sequence ID" value="VFU24267.1"/>
    <property type="molecule type" value="Genomic_DNA"/>
</dbReference>
<protein>
    <submittedName>
        <fullName evidence="1">Uncharacterized protein</fullName>
    </submittedName>
</protein>
<accession>A0A6N2K8E4</accession>